<dbReference type="STRING" id="1798553.A3H70_05580"/>
<proteinExistence type="predicted"/>
<evidence type="ECO:0008006" key="3">
    <source>
        <dbReference type="Google" id="ProtNLM"/>
    </source>
</evidence>
<dbReference type="Proteomes" id="UP000178109">
    <property type="component" value="Unassembled WGS sequence"/>
</dbReference>
<organism evidence="1 2">
    <name type="scientific">Candidatus Komeilibacteria bacterium RIFCSPLOWO2_02_FULL_48_11</name>
    <dbReference type="NCBI Taxonomy" id="1798553"/>
    <lineage>
        <taxon>Bacteria</taxon>
        <taxon>Candidatus Komeiliibacteriota</taxon>
    </lineage>
</organism>
<reference evidence="1 2" key="1">
    <citation type="journal article" date="2016" name="Nat. Commun.">
        <title>Thousands of microbial genomes shed light on interconnected biogeochemical processes in an aquifer system.</title>
        <authorList>
            <person name="Anantharaman K."/>
            <person name="Brown C.T."/>
            <person name="Hug L.A."/>
            <person name="Sharon I."/>
            <person name="Castelle C.J."/>
            <person name="Probst A.J."/>
            <person name="Thomas B.C."/>
            <person name="Singh A."/>
            <person name="Wilkins M.J."/>
            <person name="Karaoz U."/>
            <person name="Brodie E.L."/>
            <person name="Williams K.H."/>
            <person name="Hubbard S.S."/>
            <person name="Banfield J.F."/>
        </authorList>
    </citation>
    <scope>NUCLEOTIDE SEQUENCE [LARGE SCALE GENOMIC DNA]</scope>
</reference>
<sequence length="126" mass="13665">MIGSFKTRFFILVLVISASFLIVGAAPHQTKSAEISKFSPPLARANERVTKKPFGLYVTLKNSPVLPERFTGYHTGADFEIFADEKNKPVQVTAVCAGKLIAKQRVTGYGFKASALQNPPIPLAGQ</sequence>
<dbReference type="EMBL" id="MHKO01000007">
    <property type="protein sequence ID" value="OGY93011.1"/>
    <property type="molecule type" value="Genomic_DNA"/>
</dbReference>
<evidence type="ECO:0000313" key="1">
    <source>
        <dbReference type="EMBL" id="OGY93011.1"/>
    </source>
</evidence>
<accession>A0A1G2BV85</accession>
<comment type="caution">
    <text evidence="1">The sequence shown here is derived from an EMBL/GenBank/DDBJ whole genome shotgun (WGS) entry which is preliminary data.</text>
</comment>
<name>A0A1G2BV85_9BACT</name>
<gene>
    <name evidence="1" type="ORF">A3H70_05580</name>
</gene>
<dbReference type="AlphaFoldDB" id="A0A1G2BV85"/>
<evidence type="ECO:0000313" key="2">
    <source>
        <dbReference type="Proteomes" id="UP000178109"/>
    </source>
</evidence>
<protein>
    <recommendedName>
        <fullName evidence="3">Peptidase M23 domain-containing protein</fullName>
    </recommendedName>
</protein>